<keyword evidence="5" id="KW-1185">Reference proteome</keyword>
<evidence type="ECO:0000313" key="6">
    <source>
        <dbReference type="RefSeq" id="XP_030986954.1"/>
    </source>
</evidence>
<dbReference type="Proteomes" id="UP000515153">
    <property type="component" value="Unplaced"/>
</dbReference>
<comment type="similarity">
    <text evidence="2">Belongs to the glycosyl hydrolases 36 family.</text>
</comment>
<name>A0A6P8BIV8_PYRGI</name>
<sequence>MSQPLDDVVAGMPSALIHAQKPPPANIVDDEARFEITSHPPLTQVTKIPETPGQVDVVVGLQVHQSRAHDKWQVAVSTSALHSSGWIDSVIASNSAENTPIYFQASDDESFHKLHFTVSISVESAIRFTLKFRESPDQPWRFVRDELQLDDGIIIPDHPDSLPDDIHDVIEGMSRHVTIRQAVSQSPATCLWQLDAPITGVGSSDESALSEVELGFPWGRHLLRWFALARTWAPWIGPCHGKTRFNLDKDSVMCSFLNDQGKHCVLLAVTGTDHVLTGLRSNDGGKVVLRMRSDNVAETTAKVIVAVGETFDNASAACVYHARGLLQLELGEQQKSSPEGPKQIENLAADVQPEWMENWYDGLGYCTWNALGQRLSEEKILDALNTLTENEIMITNLIIDDNWQDISRTGDGQFQYGWNGFEAEPDAFPYGLKATVSSIRSKHKHIQHVAVWHALLGYWGGVTPGGPIANSYKTVEVVREEAKRRGFPLGGPMTVVAKEDVNRFYDDFYRFLASSGVDGVKTDAQFVVDMWIGASARRELSNAYLDAWTIASLRHFSNRAISCMSMTPHIMFHSQLPRKRPAIPLRNSDDFTPAIPASHPWHVWTNAHNGLLTQYFNILPDWDMFQTSHDYSGFHAAARCVSGGPIYITDVPGEHNKALISEMTGVTPRGKTVIFRTSAHGKSIDQYVGYTDDALLKIGTYHGGANSGTSMLGIFNVALRPLTDMIPLNRFPGTRPQGKYVVRSHGSGLVSPPIEPGTPASMLAVSLGVRGYDILSAFPLSRFTSRSGVDVHLANLGLLGKMAGAAAVVLSDIQQTEGNGRVLVHTRVKALGVLGIYVSRLPDMSIARDMFATIHGSVMPEETVSVSSQDEHVLAVDLEAAWKSLGLKSGYSNEVELKFYIGLGNIDSGSI</sequence>
<dbReference type="GeneID" id="41955402"/>
<dbReference type="InterPro" id="IPR013785">
    <property type="entry name" value="Aldolase_TIM"/>
</dbReference>
<reference evidence="6" key="3">
    <citation type="submission" date="2025-08" db="UniProtKB">
        <authorList>
            <consortium name="RefSeq"/>
        </authorList>
    </citation>
    <scope>IDENTIFICATION</scope>
    <source>
        <strain evidence="6">NI907</strain>
    </source>
</reference>
<dbReference type="AlphaFoldDB" id="A0A6P8BIV8"/>
<dbReference type="KEGG" id="pgri:PgNI_00407"/>
<comment type="catalytic activity">
    <reaction evidence="4">
        <text>alpha-D-galactosyl-(1-&gt;3)-1D-myo-inositol + sucrose = raffinose + myo-inositol</text>
        <dbReference type="Rhea" id="RHEA:20161"/>
        <dbReference type="ChEBI" id="CHEBI:16634"/>
        <dbReference type="ChEBI" id="CHEBI:17268"/>
        <dbReference type="ChEBI" id="CHEBI:17505"/>
        <dbReference type="ChEBI" id="CHEBI:17992"/>
        <dbReference type="EC" id="2.4.1.82"/>
    </reaction>
</comment>
<proteinExistence type="inferred from homology"/>
<comment type="catalytic activity">
    <reaction evidence="1">
        <text>Hydrolysis of terminal, non-reducing alpha-D-galactose residues in alpha-D-galactosides, including galactose oligosaccharides, galactomannans and galactolipids.</text>
        <dbReference type="EC" id="3.2.1.22"/>
    </reaction>
</comment>
<reference evidence="6" key="2">
    <citation type="submission" date="2019-10" db="EMBL/GenBank/DDBJ databases">
        <authorList>
            <consortium name="NCBI Genome Project"/>
        </authorList>
    </citation>
    <scope>NUCLEOTIDE SEQUENCE</scope>
    <source>
        <strain evidence="6">NI907</strain>
    </source>
</reference>
<evidence type="ECO:0000313" key="5">
    <source>
        <dbReference type="Proteomes" id="UP000515153"/>
    </source>
</evidence>
<protein>
    <submittedName>
        <fullName evidence="6">Uncharacterized protein</fullName>
    </submittedName>
</protein>
<dbReference type="PANTHER" id="PTHR31268">
    <property type="match status" value="1"/>
</dbReference>
<reference evidence="6" key="1">
    <citation type="journal article" date="2019" name="Mol. Biol. Evol.">
        <title>Blast fungal genomes show frequent chromosomal changes, gene gains and losses, and effector gene turnover.</title>
        <authorList>
            <person name="Gomez Luciano L.B."/>
            <person name="Jason Tsai I."/>
            <person name="Chuma I."/>
            <person name="Tosa Y."/>
            <person name="Chen Y.H."/>
            <person name="Li J.Y."/>
            <person name="Li M.Y."/>
            <person name="Jade Lu M.Y."/>
            <person name="Nakayashiki H."/>
            <person name="Li W.H."/>
        </authorList>
    </citation>
    <scope>NUCLEOTIDE SEQUENCE</scope>
    <source>
        <strain evidence="6">NI907</strain>
    </source>
</reference>
<dbReference type="GO" id="GO:0047274">
    <property type="term" value="F:galactinol-sucrose galactosyltransferase activity"/>
    <property type="evidence" value="ECO:0007669"/>
    <property type="project" value="UniProtKB-EC"/>
</dbReference>
<dbReference type="PANTHER" id="PTHR31268:SF32">
    <property type="entry name" value="GALACTINOL--SUCROSE GALACTOSYLTRANSFERASE 2-RELATED"/>
    <property type="match status" value="1"/>
</dbReference>
<evidence type="ECO:0000256" key="2">
    <source>
        <dbReference type="ARBA" id="ARBA00007240"/>
    </source>
</evidence>
<dbReference type="RefSeq" id="XP_030986954.1">
    <property type="nucleotide sequence ID" value="XM_031120488.1"/>
</dbReference>
<organism evidence="5 6">
    <name type="scientific">Pyricularia grisea</name>
    <name type="common">Crabgrass-specific blast fungus</name>
    <name type="synonym">Magnaporthe grisea</name>
    <dbReference type="NCBI Taxonomy" id="148305"/>
    <lineage>
        <taxon>Eukaryota</taxon>
        <taxon>Fungi</taxon>
        <taxon>Dikarya</taxon>
        <taxon>Ascomycota</taxon>
        <taxon>Pezizomycotina</taxon>
        <taxon>Sordariomycetes</taxon>
        <taxon>Sordariomycetidae</taxon>
        <taxon>Magnaporthales</taxon>
        <taxon>Pyriculariaceae</taxon>
        <taxon>Pyricularia</taxon>
    </lineage>
</organism>
<evidence type="ECO:0000256" key="1">
    <source>
        <dbReference type="ARBA" id="ARBA00001255"/>
    </source>
</evidence>
<dbReference type="InterPro" id="IPR008811">
    <property type="entry name" value="Glycosyl_hydrolases_36"/>
</dbReference>
<evidence type="ECO:0000256" key="3">
    <source>
        <dbReference type="ARBA" id="ARBA00023277"/>
    </source>
</evidence>
<dbReference type="SUPFAM" id="SSF51445">
    <property type="entry name" value="(Trans)glycosidases"/>
    <property type="match status" value="1"/>
</dbReference>
<evidence type="ECO:0000256" key="4">
    <source>
        <dbReference type="ARBA" id="ARBA00049426"/>
    </source>
</evidence>
<dbReference type="Pfam" id="PF05691">
    <property type="entry name" value="Raffinose_syn"/>
    <property type="match status" value="1"/>
</dbReference>
<accession>A0A6P8BIV8</accession>
<dbReference type="GO" id="GO:0004557">
    <property type="term" value="F:alpha-galactosidase activity"/>
    <property type="evidence" value="ECO:0007669"/>
    <property type="project" value="UniProtKB-EC"/>
</dbReference>
<dbReference type="InterPro" id="IPR017853">
    <property type="entry name" value="GH"/>
</dbReference>
<gene>
    <name evidence="6" type="ORF">PgNI_00407</name>
</gene>
<dbReference type="Gene3D" id="3.20.20.70">
    <property type="entry name" value="Aldolase class I"/>
    <property type="match status" value="1"/>
</dbReference>
<dbReference type="OrthoDB" id="4664297at2759"/>
<keyword evidence="3" id="KW-0119">Carbohydrate metabolism</keyword>
<dbReference type="FunFam" id="3.20.20.70:FF:000222">
    <property type="entry name" value="Raffinose synthase Sip1 protein"/>
    <property type="match status" value="1"/>
</dbReference>